<name>I4BBI1_TURPD</name>
<dbReference type="PANTHER" id="PTHR36173:SF2">
    <property type="entry name" value="RIBONUCLEASE VAPC16"/>
    <property type="match status" value="1"/>
</dbReference>
<evidence type="ECO:0000313" key="3">
    <source>
        <dbReference type="Proteomes" id="UP000006048"/>
    </source>
</evidence>
<dbReference type="OrthoDB" id="9798990at2"/>
<dbReference type="InterPro" id="IPR052919">
    <property type="entry name" value="TA_system_RNase"/>
</dbReference>
<proteinExistence type="predicted"/>
<dbReference type="InterPro" id="IPR002716">
    <property type="entry name" value="PIN_dom"/>
</dbReference>
<dbReference type="KEGG" id="tpx:Turpa_4004"/>
<dbReference type="STRING" id="869212.Turpa_4004"/>
<evidence type="ECO:0000313" key="2">
    <source>
        <dbReference type="EMBL" id="AFM14638.1"/>
    </source>
</evidence>
<dbReference type="EMBL" id="CP002959">
    <property type="protein sequence ID" value="AFM14638.1"/>
    <property type="molecule type" value="Genomic_DNA"/>
</dbReference>
<keyword evidence="3" id="KW-1185">Reference proteome</keyword>
<dbReference type="RefSeq" id="WP_014805114.1">
    <property type="nucleotide sequence ID" value="NC_018020.1"/>
</dbReference>
<accession>I4BBI1</accession>
<organism evidence="2 3">
    <name type="scientific">Turneriella parva (strain ATCC BAA-1111 / DSM 21527 / NCTC 11395 / H)</name>
    <name type="common">Leptospira parva</name>
    <dbReference type="NCBI Taxonomy" id="869212"/>
    <lineage>
        <taxon>Bacteria</taxon>
        <taxon>Pseudomonadati</taxon>
        <taxon>Spirochaetota</taxon>
        <taxon>Spirochaetia</taxon>
        <taxon>Leptospirales</taxon>
        <taxon>Leptospiraceae</taxon>
        <taxon>Turneriella</taxon>
    </lineage>
</organism>
<dbReference type="PATRIC" id="fig|869212.3.peg.4039"/>
<dbReference type="PANTHER" id="PTHR36173">
    <property type="entry name" value="RIBONUCLEASE VAPC16-RELATED"/>
    <property type="match status" value="1"/>
</dbReference>
<gene>
    <name evidence="2" type="ordered locus">Turpa_4004</name>
</gene>
<dbReference type="Pfam" id="PF01850">
    <property type="entry name" value="PIN"/>
    <property type="match status" value="1"/>
</dbReference>
<reference evidence="2 3" key="1">
    <citation type="submission" date="2012-06" db="EMBL/GenBank/DDBJ databases">
        <title>The complete chromosome of genome of Turneriella parva DSM 21527.</title>
        <authorList>
            <consortium name="US DOE Joint Genome Institute (JGI-PGF)"/>
            <person name="Lucas S."/>
            <person name="Han J."/>
            <person name="Lapidus A."/>
            <person name="Bruce D."/>
            <person name="Goodwin L."/>
            <person name="Pitluck S."/>
            <person name="Peters L."/>
            <person name="Kyrpides N."/>
            <person name="Mavromatis K."/>
            <person name="Ivanova N."/>
            <person name="Mikhailova N."/>
            <person name="Chertkov O."/>
            <person name="Detter J.C."/>
            <person name="Tapia R."/>
            <person name="Han C."/>
            <person name="Land M."/>
            <person name="Hauser L."/>
            <person name="Markowitz V."/>
            <person name="Cheng J.-F."/>
            <person name="Hugenholtz P."/>
            <person name="Woyke T."/>
            <person name="Wu D."/>
            <person name="Gronow S."/>
            <person name="Wellnitz S."/>
            <person name="Brambilla E."/>
            <person name="Klenk H.-P."/>
            <person name="Eisen J.A."/>
        </authorList>
    </citation>
    <scope>NUCLEOTIDE SEQUENCE [LARGE SCALE GENOMIC DNA]</scope>
    <source>
        <strain evidence="3">ATCC BAA-1111 / DSM 21527 / NCTC 11395 / H</strain>
    </source>
</reference>
<sequence length="130" mass="15279">MRLLIDTQILLWWVRGEPESQLKKSHLETLLDPEVELLFSHVSVWEMAIKQSIGKLRLPAPAGDFAEFEAQDKFFRFLPIQLEHIAAYQKLPMDHRDPFDRMLAAQAQVEGLQLMTSNKNFDRLGIKRYW</sequence>
<dbReference type="CDD" id="cd09872">
    <property type="entry name" value="PIN_Sll0205-like"/>
    <property type="match status" value="1"/>
</dbReference>
<evidence type="ECO:0000259" key="1">
    <source>
        <dbReference type="Pfam" id="PF01850"/>
    </source>
</evidence>
<dbReference type="AlphaFoldDB" id="I4BBI1"/>
<feature type="domain" description="PIN" evidence="1">
    <location>
        <begin position="4"/>
        <end position="125"/>
    </location>
</feature>
<dbReference type="Proteomes" id="UP000006048">
    <property type="component" value="Chromosome"/>
</dbReference>
<dbReference type="SUPFAM" id="SSF88723">
    <property type="entry name" value="PIN domain-like"/>
    <property type="match status" value="1"/>
</dbReference>
<dbReference type="Gene3D" id="3.40.50.1010">
    <property type="entry name" value="5'-nuclease"/>
    <property type="match status" value="1"/>
</dbReference>
<dbReference type="InterPro" id="IPR041705">
    <property type="entry name" value="PIN_Sll0205"/>
</dbReference>
<dbReference type="HOGENOM" id="CLU_129890_0_1_12"/>
<protein>
    <submittedName>
        <fullName evidence="2">PilT protein domain protein</fullName>
    </submittedName>
</protein>
<dbReference type="InterPro" id="IPR029060">
    <property type="entry name" value="PIN-like_dom_sf"/>
</dbReference>